<accession>A0A2T0LVZ5</accession>
<proteinExistence type="predicted"/>
<name>A0A2T0LVZ5_9ACTN</name>
<protein>
    <submittedName>
        <fullName evidence="1">Uncharacterized protein</fullName>
    </submittedName>
</protein>
<dbReference type="AlphaFoldDB" id="A0A2T0LVZ5"/>
<keyword evidence="2" id="KW-1185">Reference proteome</keyword>
<gene>
    <name evidence="1" type="ORF">B0I32_14115</name>
</gene>
<dbReference type="RefSeq" id="WP_106252982.1">
    <property type="nucleotide sequence ID" value="NZ_PVNG01000041.1"/>
</dbReference>
<sequence length="219" mass="24536">MKNVHEVAAALPPPVEILRDHCRALAKVDAIRIPEWEYREYSFDSHWTPGEEMASGRSGAGDDYSIVFCPAGVYIRGFDHESPVSPFASDDLRPWPGVVDDVPEVLRPQVDEVAFTLEDVPLITSCLWRIASDDCWRTGPATYERDGSDHMFELLIDRSPAAYVAWAVTDEEEPPVPLEPVAHIFALRPLTEEVVRALNPETGLRNVRADLQVIGYPLE</sequence>
<reference evidence="1 2" key="1">
    <citation type="submission" date="2018-03" db="EMBL/GenBank/DDBJ databases">
        <title>Genomic Encyclopedia of Type Strains, Phase III (KMG-III): the genomes of soil and plant-associated and newly described type strains.</title>
        <authorList>
            <person name="Whitman W."/>
        </authorList>
    </citation>
    <scope>NUCLEOTIDE SEQUENCE [LARGE SCALE GENOMIC DNA]</scope>
    <source>
        <strain evidence="1 2">CGMCC 4.7104</strain>
    </source>
</reference>
<evidence type="ECO:0000313" key="1">
    <source>
        <dbReference type="EMBL" id="PRX48059.1"/>
    </source>
</evidence>
<evidence type="ECO:0000313" key="2">
    <source>
        <dbReference type="Proteomes" id="UP000238312"/>
    </source>
</evidence>
<dbReference type="Proteomes" id="UP000238312">
    <property type="component" value="Unassembled WGS sequence"/>
</dbReference>
<organism evidence="1 2">
    <name type="scientific">Nonomuraea fuscirosea</name>
    <dbReference type="NCBI Taxonomy" id="1291556"/>
    <lineage>
        <taxon>Bacteria</taxon>
        <taxon>Bacillati</taxon>
        <taxon>Actinomycetota</taxon>
        <taxon>Actinomycetes</taxon>
        <taxon>Streptosporangiales</taxon>
        <taxon>Streptosporangiaceae</taxon>
        <taxon>Nonomuraea</taxon>
    </lineage>
</organism>
<dbReference type="OrthoDB" id="361945at2"/>
<dbReference type="EMBL" id="PVNG01000041">
    <property type="protein sequence ID" value="PRX48059.1"/>
    <property type="molecule type" value="Genomic_DNA"/>
</dbReference>
<comment type="caution">
    <text evidence="1">The sequence shown here is derived from an EMBL/GenBank/DDBJ whole genome shotgun (WGS) entry which is preliminary data.</text>
</comment>